<dbReference type="EMBL" id="FNBK01000012">
    <property type="protein sequence ID" value="SDF96955.1"/>
    <property type="molecule type" value="Genomic_DNA"/>
</dbReference>
<organism evidence="3 4">
    <name type="scientific">Halorientalis regularis</name>
    <dbReference type="NCBI Taxonomy" id="660518"/>
    <lineage>
        <taxon>Archaea</taxon>
        <taxon>Methanobacteriati</taxon>
        <taxon>Methanobacteriota</taxon>
        <taxon>Stenosarchaea group</taxon>
        <taxon>Halobacteria</taxon>
        <taxon>Halobacteriales</taxon>
        <taxon>Haloarculaceae</taxon>
        <taxon>Halorientalis</taxon>
    </lineage>
</organism>
<dbReference type="SUPFAM" id="SSF54593">
    <property type="entry name" value="Glyoxalase/Bleomycin resistance protein/Dihydroxybiphenyl dioxygenase"/>
    <property type="match status" value="1"/>
</dbReference>
<reference evidence="4" key="1">
    <citation type="submission" date="2016-10" db="EMBL/GenBank/DDBJ databases">
        <authorList>
            <person name="Varghese N."/>
            <person name="Submissions S."/>
        </authorList>
    </citation>
    <scope>NUCLEOTIDE SEQUENCE [LARGE SCALE GENOMIC DNA]</scope>
    <source>
        <strain evidence="4">IBRC-M 10760</strain>
    </source>
</reference>
<sequence length="138" mass="15158">MHIDHIGILVDDIESHTSLFETLGLDVSAVETVPGFGVRIAFLPVGESLLELVEPLEEGSDLTAELAETEQRALLHHVALRVDDIEAWLTDLKSLDVPLADETPRQGAGEARVVFLERRAANGIRIELVERNSEPAFL</sequence>
<dbReference type="GO" id="GO:0046491">
    <property type="term" value="P:L-methylmalonyl-CoA metabolic process"/>
    <property type="evidence" value="ECO:0007669"/>
    <property type="project" value="TreeGrafter"/>
</dbReference>
<dbReference type="GO" id="GO:0046872">
    <property type="term" value="F:metal ion binding"/>
    <property type="evidence" value="ECO:0007669"/>
    <property type="project" value="UniProtKB-KW"/>
</dbReference>
<accession>A0A1G7QES8</accession>
<dbReference type="InterPro" id="IPR037523">
    <property type="entry name" value="VOC_core"/>
</dbReference>
<evidence type="ECO:0000259" key="2">
    <source>
        <dbReference type="PROSITE" id="PS51819"/>
    </source>
</evidence>
<dbReference type="InterPro" id="IPR029068">
    <property type="entry name" value="Glyas_Bleomycin-R_OHBP_Dase"/>
</dbReference>
<dbReference type="STRING" id="660518.SAMN05216218_112111"/>
<proteinExistence type="predicted"/>
<dbReference type="OrthoDB" id="6161at2157"/>
<evidence type="ECO:0000313" key="4">
    <source>
        <dbReference type="Proteomes" id="UP000199076"/>
    </source>
</evidence>
<protein>
    <submittedName>
        <fullName evidence="3">Methylmalonyl-CoA epimerase</fullName>
    </submittedName>
</protein>
<dbReference type="PANTHER" id="PTHR43048">
    <property type="entry name" value="METHYLMALONYL-COA EPIMERASE"/>
    <property type="match status" value="1"/>
</dbReference>
<dbReference type="AlphaFoldDB" id="A0A1G7QES8"/>
<dbReference type="PANTHER" id="PTHR43048:SF3">
    <property type="entry name" value="METHYLMALONYL-COA EPIMERASE, MITOCHONDRIAL"/>
    <property type="match status" value="1"/>
</dbReference>
<dbReference type="InterPro" id="IPR051785">
    <property type="entry name" value="MMCE/EMCE_epimerase"/>
</dbReference>
<dbReference type="GO" id="GO:0004493">
    <property type="term" value="F:methylmalonyl-CoA epimerase activity"/>
    <property type="evidence" value="ECO:0007669"/>
    <property type="project" value="TreeGrafter"/>
</dbReference>
<dbReference type="Gene3D" id="3.10.180.10">
    <property type="entry name" value="2,3-Dihydroxybiphenyl 1,2-Dioxygenase, domain 1"/>
    <property type="match status" value="1"/>
</dbReference>
<evidence type="ECO:0000256" key="1">
    <source>
        <dbReference type="ARBA" id="ARBA00022723"/>
    </source>
</evidence>
<evidence type="ECO:0000313" key="3">
    <source>
        <dbReference type="EMBL" id="SDF96955.1"/>
    </source>
</evidence>
<feature type="domain" description="VOC" evidence="2">
    <location>
        <begin position="2"/>
        <end position="131"/>
    </location>
</feature>
<gene>
    <name evidence="3" type="ORF">SAMN05216218_112111</name>
</gene>
<dbReference type="Proteomes" id="UP000199076">
    <property type="component" value="Unassembled WGS sequence"/>
</dbReference>
<dbReference type="RefSeq" id="WP_092693942.1">
    <property type="nucleotide sequence ID" value="NZ_FNBK01000012.1"/>
</dbReference>
<dbReference type="Pfam" id="PF13669">
    <property type="entry name" value="Glyoxalase_4"/>
    <property type="match status" value="1"/>
</dbReference>
<name>A0A1G7QES8_9EURY</name>
<keyword evidence="1" id="KW-0479">Metal-binding</keyword>
<dbReference type="PROSITE" id="PS51819">
    <property type="entry name" value="VOC"/>
    <property type="match status" value="1"/>
</dbReference>
<keyword evidence="4" id="KW-1185">Reference proteome</keyword>